<proteinExistence type="predicted"/>
<evidence type="ECO:0000313" key="2">
    <source>
        <dbReference type="EMBL" id="PIQ68602.1"/>
    </source>
</evidence>
<dbReference type="Proteomes" id="UP000229342">
    <property type="component" value="Unassembled WGS sequence"/>
</dbReference>
<evidence type="ECO:0000256" key="1">
    <source>
        <dbReference type="SAM" id="MobiDB-lite"/>
    </source>
</evidence>
<feature type="region of interest" description="Disordered" evidence="1">
    <location>
        <begin position="1"/>
        <end position="23"/>
    </location>
</feature>
<comment type="caution">
    <text evidence="2">The sequence shown here is derived from an EMBL/GenBank/DDBJ whole genome shotgun (WGS) entry which is preliminary data.</text>
</comment>
<protein>
    <submittedName>
        <fullName evidence="2">Uncharacterized protein</fullName>
    </submittedName>
</protein>
<reference evidence="2 3" key="1">
    <citation type="submission" date="2017-09" db="EMBL/GenBank/DDBJ databases">
        <title>Depth-based differentiation of microbial function through sediment-hosted aquifers and enrichment of novel symbionts in the deep terrestrial subsurface.</title>
        <authorList>
            <person name="Probst A.J."/>
            <person name="Ladd B."/>
            <person name="Jarett J.K."/>
            <person name="Geller-Mcgrath D.E."/>
            <person name="Sieber C.M."/>
            <person name="Emerson J.B."/>
            <person name="Anantharaman K."/>
            <person name="Thomas B.C."/>
            <person name="Malmstrom R."/>
            <person name="Stieglmeier M."/>
            <person name="Klingl A."/>
            <person name="Woyke T."/>
            <person name="Ryan C.M."/>
            <person name="Banfield J.F."/>
        </authorList>
    </citation>
    <scope>NUCLEOTIDE SEQUENCE [LARGE SCALE GENOMIC DNA]</scope>
    <source>
        <strain evidence="2">CG11_big_fil_rev_8_21_14_0_20_46_11</strain>
    </source>
</reference>
<organism evidence="2 3">
    <name type="scientific">Candidatus Taylorbacteria bacterium CG11_big_fil_rev_8_21_14_0_20_46_11</name>
    <dbReference type="NCBI Taxonomy" id="1975025"/>
    <lineage>
        <taxon>Bacteria</taxon>
        <taxon>Candidatus Tayloriibacteriota</taxon>
    </lineage>
</organism>
<dbReference type="EMBL" id="PCVG01000042">
    <property type="protein sequence ID" value="PIQ68602.1"/>
    <property type="molecule type" value="Genomic_DNA"/>
</dbReference>
<sequence length="59" mass="6891">MSMSWRAIRRATPNNGNNLPKVPPRKEIQQLFDSTKTKKILHSLKRREDQARVARLPIP</sequence>
<dbReference type="AlphaFoldDB" id="A0A2H0KBG2"/>
<accession>A0A2H0KBG2</accession>
<name>A0A2H0KBG2_9BACT</name>
<evidence type="ECO:0000313" key="3">
    <source>
        <dbReference type="Proteomes" id="UP000229342"/>
    </source>
</evidence>
<gene>
    <name evidence="2" type="ORF">COV91_03315</name>
</gene>